<dbReference type="SMR" id="G4YNH2"/>
<dbReference type="STRING" id="1094619.G4YNH2"/>
<dbReference type="Proteomes" id="UP000002640">
    <property type="component" value="Unassembled WGS sequence"/>
</dbReference>
<dbReference type="CDD" id="cd10317">
    <property type="entry name" value="RGL4_C"/>
    <property type="match status" value="1"/>
</dbReference>
<dbReference type="InterPro" id="IPR008979">
    <property type="entry name" value="Galactose-bd-like_sf"/>
</dbReference>
<dbReference type="Gene3D" id="2.60.120.260">
    <property type="entry name" value="Galactose-binding domain-like"/>
    <property type="match status" value="2"/>
</dbReference>
<dbReference type="EMBL" id="JH159151">
    <property type="protein sequence ID" value="EGZ30371.1"/>
    <property type="molecule type" value="Genomic_DNA"/>
</dbReference>
<evidence type="ECO:0000259" key="1">
    <source>
        <dbReference type="Pfam" id="PF14683"/>
    </source>
</evidence>
<dbReference type="PANTHER" id="PTHR36574">
    <property type="entry name" value="RHAMNOGALACTURONATE LYASE-RELATED"/>
    <property type="match status" value="1"/>
</dbReference>
<keyword evidence="3" id="KW-1185">Reference proteome</keyword>
<dbReference type="InterPro" id="IPR016590">
    <property type="entry name" value="Rhamnogalacturonase_B"/>
</dbReference>
<dbReference type="InterPro" id="IPR029411">
    <property type="entry name" value="RG-lyase_III"/>
</dbReference>
<evidence type="ECO:0000313" key="3">
    <source>
        <dbReference type="Proteomes" id="UP000002640"/>
    </source>
</evidence>
<dbReference type="GO" id="GO:0016837">
    <property type="term" value="F:carbon-oxygen lyase activity, acting on polysaccharides"/>
    <property type="evidence" value="ECO:0007669"/>
    <property type="project" value="InterPro"/>
</dbReference>
<dbReference type="RefSeq" id="XP_009517646.1">
    <property type="nucleotide sequence ID" value="XM_009519351.1"/>
</dbReference>
<dbReference type="SUPFAM" id="SSF49785">
    <property type="entry name" value="Galactose-binding domain-like"/>
    <property type="match status" value="1"/>
</dbReference>
<dbReference type="PANTHER" id="PTHR36574:SF1">
    <property type="entry name" value="RHAMNOGALACTURONATE LYASE-RELATED"/>
    <property type="match status" value="1"/>
</dbReference>
<reference evidence="2 3" key="1">
    <citation type="journal article" date="2006" name="Science">
        <title>Phytophthora genome sequences uncover evolutionary origins and mechanisms of pathogenesis.</title>
        <authorList>
            <person name="Tyler B.M."/>
            <person name="Tripathy S."/>
            <person name="Zhang X."/>
            <person name="Dehal P."/>
            <person name="Jiang R.H."/>
            <person name="Aerts A."/>
            <person name="Arredondo F.D."/>
            <person name="Baxter L."/>
            <person name="Bensasson D."/>
            <person name="Beynon J.L."/>
            <person name="Chapman J."/>
            <person name="Damasceno C.M."/>
            <person name="Dorrance A.E."/>
            <person name="Dou D."/>
            <person name="Dickerman A.W."/>
            <person name="Dubchak I.L."/>
            <person name="Garbelotto M."/>
            <person name="Gijzen M."/>
            <person name="Gordon S.G."/>
            <person name="Govers F."/>
            <person name="Grunwald N.J."/>
            <person name="Huang W."/>
            <person name="Ivors K.L."/>
            <person name="Jones R.W."/>
            <person name="Kamoun S."/>
            <person name="Krampis K."/>
            <person name="Lamour K.H."/>
            <person name="Lee M.K."/>
            <person name="McDonald W.H."/>
            <person name="Medina M."/>
            <person name="Meijer H.J."/>
            <person name="Nordberg E.K."/>
            <person name="Maclean D.J."/>
            <person name="Ospina-Giraldo M.D."/>
            <person name="Morris P.F."/>
            <person name="Phuntumart V."/>
            <person name="Putnam N.H."/>
            <person name="Rash S."/>
            <person name="Rose J.K."/>
            <person name="Sakihama Y."/>
            <person name="Salamov A.A."/>
            <person name="Savidor A."/>
            <person name="Scheuring C.F."/>
            <person name="Smith B.M."/>
            <person name="Sobral B.W."/>
            <person name="Terry A."/>
            <person name="Torto-Alalibo T.A."/>
            <person name="Win J."/>
            <person name="Xu Z."/>
            <person name="Zhang H."/>
            <person name="Grigoriev I.V."/>
            <person name="Rokhsar D.S."/>
            <person name="Boore J.L."/>
        </authorList>
    </citation>
    <scope>NUCLEOTIDE SEQUENCE [LARGE SCALE GENOMIC DNA]</scope>
    <source>
        <strain evidence="2 3">P6497</strain>
    </source>
</reference>
<dbReference type="OMA" id="IAVNARW"/>
<dbReference type="AlphaFoldDB" id="G4YNH2"/>
<accession>G4YNH2</accession>
<dbReference type="GeneID" id="20653734"/>
<dbReference type="GO" id="GO:0045490">
    <property type="term" value="P:pectin catabolic process"/>
    <property type="evidence" value="ECO:0007669"/>
    <property type="project" value="TreeGrafter"/>
</dbReference>
<dbReference type="InParanoid" id="G4YNH2"/>
<dbReference type="Pfam" id="PF14683">
    <property type="entry name" value="CBM-like"/>
    <property type="match status" value="1"/>
</dbReference>
<feature type="domain" description="Rhamnogalacturonan lyase" evidence="1">
    <location>
        <begin position="96"/>
        <end position="189"/>
    </location>
</feature>
<sequence>MKAGRYTATVVKKQLAVGTASVLINAGSTKTQSIAVSYNMTSKPIWRIGEWDGTPDGFLNADKIHKMHPSDSRMSVWKALTFKAGSDADSAFPMAQTLKIVLTLAQSSGRSSVTVNGKWTAPVPASVAVKTRGVTRGVTVGNYKLYEYTIPSSALVTGANSIKLSVASGASDPAEKFLAASVVFDALELV</sequence>
<gene>
    <name evidence="2" type="ORF">PHYSODRAFT_468852</name>
</gene>
<name>G4YNH2_PHYSP</name>
<proteinExistence type="predicted"/>
<organism evidence="2 3">
    <name type="scientific">Phytophthora sojae (strain P6497)</name>
    <name type="common">Soybean stem and root rot agent</name>
    <name type="synonym">Phytophthora megasperma f. sp. glycines</name>
    <dbReference type="NCBI Taxonomy" id="1094619"/>
    <lineage>
        <taxon>Eukaryota</taxon>
        <taxon>Sar</taxon>
        <taxon>Stramenopiles</taxon>
        <taxon>Oomycota</taxon>
        <taxon>Peronosporomycetes</taxon>
        <taxon>Peronosporales</taxon>
        <taxon>Peronosporaceae</taxon>
        <taxon>Phytophthora</taxon>
    </lineage>
</organism>
<dbReference type="KEGG" id="psoj:PHYSODRAFT_468852"/>
<protein>
    <recommendedName>
        <fullName evidence="1">Rhamnogalacturonan lyase domain-containing protein</fullName>
    </recommendedName>
</protein>
<evidence type="ECO:0000313" key="2">
    <source>
        <dbReference type="EMBL" id="EGZ30371.1"/>
    </source>
</evidence>